<keyword evidence="13" id="KW-1185">Reference proteome</keyword>
<evidence type="ECO:0000256" key="1">
    <source>
        <dbReference type="ARBA" id="ARBA00004240"/>
    </source>
</evidence>
<dbReference type="PANTHER" id="PTHR45679:SF6">
    <property type="entry name" value="ER DEGRADATION-ENHANCING ALPHA-MANNOSIDASE-LIKE PROTEIN 2"/>
    <property type="match status" value="1"/>
</dbReference>
<sequence>MAAPMQFVYIILSLITSGVIGIKYTENDLQNYRNRVKEMFYHAYDKYIEYAYPYDELRPLSCDGIDTWGSFSLTLIDALDTLALLGNFTEFQRVAKLITEKSQFDININVSVFETNIRVIGGLLSAHLLSKKAGMELEDGWPCSGPLLRLAESVGRRLLPAFDTPTKMPYGTVNLRHGVPSNETPVTCTACVTSYIVEFGTLSRLTGDPVFENAAMTALMNMWKSKSKINLVGNHINVVTGAWTAIDSGIGAGIDSYYEYLVKGAILFQKPELLEMFKEYRKAIDKYMLKDDWYMWVNMNRGSVTMPLFQSLEAYWPGVLSLVGDIQAGLKSLHNYHQIWKQYGFTPEFYNIPLSEAHVNREGYPLRPELIESIMYLYRATKDPLLLQMGVDILESIQHSARTHCGYATIKDVRDHKIEDKMESFFLAETIKYLYLLFDTENFIHGNGSSGTVFQTTNGHCILDVNTYVFNTEAHPIDISAVHCCSSQKKRDDKLLGLFEENIDLLSAYGLKKRSDFLKVFRNKHVRKRKNVVVTDEEGLVENENVVLQTDVPELKSGEIETSKTKIWEQEIKKFEEKVRASTEGEKKGEKKSSSEANETDVLEVFQNLPKHRASEAQLTPPRKGEKTVNKSRPRNMLVGEISESTKTFLQTLDQNSSNLSGDSEISMNSTIFGENVDKTVPQTNTDVKSKTESVETSKLESLKDMENGILEEEQERLEAEKENLRKWAKTKPKFKNDYSILSCPVQSFLLRFSLLGETFNVD</sequence>
<keyword evidence="8" id="KW-0378">Hydrolase</keyword>
<dbReference type="GO" id="GO:0004571">
    <property type="term" value="F:mannosyl-oligosaccharide 1,2-alpha-mannosidase activity"/>
    <property type="evidence" value="ECO:0007669"/>
    <property type="project" value="InterPro"/>
</dbReference>
<dbReference type="OMA" id="FWVSMNS"/>
<organism evidence="12 13">
    <name type="scientific">Strigamia maritima</name>
    <name type="common">European centipede</name>
    <name type="synonym">Geophilus maritimus</name>
    <dbReference type="NCBI Taxonomy" id="126957"/>
    <lineage>
        <taxon>Eukaryota</taxon>
        <taxon>Metazoa</taxon>
        <taxon>Ecdysozoa</taxon>
        <taxon>Arthropoda</taxon>
        <taxon>Myriapoda</taxon>
        <taxon>Chilopoda</taxon>
        <taxon>Pleurostigmophora</taxon>
        <taxon>Geophilomorpha</taxon>
        <taxon>Linotaeniidae</taxon>
        <taxon>Strigamia</taxon>
    </lineage>
</organism>
<dbReference type="InterPro" id="IPR001382">
    <property type="entry name" value="Glyco_hydro_47"/>
</dbReference>
<dbReference type="GO" id="GO:1904380">
    <property type="term" value="P:endoplasmic reticulum mannose trimming"/>
    <property type="evidence" value="ECO:0007669"/>
    <property type="project" value="InterPro"/>
</dbReference>
<evidence type="ECO:0000256" key="5">
    <source>
        <dbReference type="ARBA" id="ARBA00054385"/>
    </source>
</evidence>
<dbReference type="GO" id="GO:1904154">
    <property type="term" value="P:positive regulation of retrograde protein transport, ER to cytosol"/>
    <property type="evidence" value="ECO:0007669"/>
    <property type="project" value="UniProtKB-ARBA"/>
</dbReference>
<keyword evidence="7" id="KW-0106">Calcium</keyword>
<dbReference type="GO" id="GO:0005975">
    <property type="term" value="P:carbohydrate metabolic process"/>
    <property type="evidence" value="ECO:0007669"/>
    <property type="project" value="InterPro"/>
</dbReference>
<dbReference type="GO" id="GO:0005509">
    <property type="term" value="F:calcium ion binding"/>
    <property type="evidence" value="ECO:0007669"/>
    <property type="project" value="InterPro"/>
</dbReference>
<evidence type="ECO:0000313" key="13">
    <source>
        <dbReference type="Proteomes" id="UP000014500"/>
    </source>
</evidence>
<keyword evidence="11" id="KW-0732">Signal</keyword>
<comment type="similarity">
    <text evidence="2 8">Belongs to the glycosyl hydrolase 47 family.</text>
</comment>
<dbReference type="InterPro" id="IPR036026">
    <property type="entry name" value="Seven-hairpin_glycosidases"/>
</dbReference>
<dbReference type="EMBL" id="JH431728">
    <property type="status" value="NOT_ANNOTATED_CDS"/>
    <property type="molecule type" value="Genomic_DNA"/>
</dbReference>
<keyword evidence="8" id="KW-0326">Glycosidase</keyword>
<keyword evidence="4" id="KW-0325">Glycoprotein</keyword>
<proteinExistence type="inferred from homology"/>
<evidence type="ECO:0000256" key="3">
    <source>
        <dbReference type="ARBA" id="ARBA00022824"/>
    </source>
</evidence>
<feature type="coiled-coil region" evidence="9">
    <location>
        <begin position="703"/>
        <end position="731"/>
    </location>
</feature>
<feature type="region of interest" description="Disordered" evidence="10">
    <location>
        <begin position="579"/>
        <end position="631"/>
    </location>
</feature>
<dbReference type="STRING" id="126957.T1IZX8"/>
<dbReference type="SUPFAM" id="SSF48225">
    <property type="entry name" value="Seven-hairpin glycosidases"/>
    <property type="match status" value="1"/>
</dbReference>
<dbReference type="GO" id="GO:0044322">
    <property type="term" value="C:endoplasmic reticulum quality control compartment"/>
    <property type="evidence" value="ECO:0007669"/>
    <property type="project" value="GOC"/>
</dbReference>
<evidence type="ECO:0000256" key="10">
    <source>
        <dbReference type="SAM" id="MobiDB-lite"/>
    </source>
</evidence>
<comment type="cofactor">
    <cofactor evidence="7">
        <name>Ca(2+)</name>
        <dbReference type="ChEBI" id="CHEBI:29108"/>
    </cofactor>
</comment>
<dbReference type="EnsemblMetazoa" id="SMAR006817-RA">
    <property type="protein sequence ID" value="SMAR006817-PA"/>
    <property type="gene ID" value="SMAR006817"/>
</dbReference>
<evidence type="ECO:0000256" key="7">
    <source>
        <dbReference type="PIRSR" id="PIRSR601382-2"/>
    </source>
</evidence>
<evidence type="ECO:0000256" key="4">
    <source>
        <dbReference type="ARBA" id="ARBA00023180"/>
    </source>
</evidence>
<dbReference type="InterPro" id="IPR012341">
    <property type="entry name" value="6hp_glycosidase-like_sf"/>
</dbReference>
<dbReference type="Proteomes" id="UP000014500">
    <property type="component" value="Unassembled WGS sequence"/>
</dbReference>
<dbReference type="EC" id="3.2.1.-" evidence="8"/>
<feature type="binding site" evidence="7">
    <location>
        <position position="472"/>
    </location>
    <ligand>
        <name>Ca(2+)</name>
        <dbReference type="ChEBI" id="CHEBI:29108"/>
    </ligand>
</feature>
<evidence type="ECO:0000256" key="11">
    <source>
        <dbReference type="SAM" id="SignalP"/>
    </source>
</evidence>
<feature type="active site" evidence="6">
    <location>
        <position position="255"/>
    </location>
</feature>
<dbReference type="PRINTS" id="PR00747">
    <property type="entry name" value="GLYHDRLASE47"/>
</dbReference>
<feature type="compositionally biased region" description="Basic and acidic residues" evidence="10">
    <location>
        <begin position="579"/>
        <end position="594"/>
    </location>
</feature>
<dbReference type="PANTHER" id="PTHR45679">
    <property type="entry name" value="ER DEGRADATION-ENHANCING ALPHA-MANNOSIDASE-LIKE PROTEIN 2"/>
    <property type="match status" value="1"/>
</dbReference>
<feature type="signal peptide" evidence="11">
    <location>
        <begin position="1"/>
        <end position="21"/>
    </location>
</feature>
<keyword evidence="9" id="KW-0175">Coiled coil</keyword>
<dbReference type="InterPro" id="IPR044674">
    <property type="entry name" value="EDEM1/2/3"/>
</dbReference>
<feature type="chain" id="PRO_5004579049" description="alpha-1,2-Mannosidase" evidence="11">
    <location>
        <begin position="22"/>
        <end position="763"/>
    </location>
</feature>
<evidence type="ECO:0000256" key="6">
    <source>
        <dbReference type="PIRSR" id="PIRSR601382-1"/>
    </source>
</evidence>
<reference evidence="12" key="2">
    <citation type="submission" date="2015-02" db="UniProtKB">
        <authorList>
            <consortium name="EnsemblMetazoa"/>
        </authorList>
    </citation>
    <scope>IDENTIFICATION</scope>
</reference>
<comment type="subcellular location">
    <subcellularLocation>
        <location evidence="1">Endoplasmic reticulum</location>
    </subcellularLocation>
</comment>
<keyword evidence="3" id="KW-0256">Endoplasmic reticulum</keyword>
<protein>
    <recommendedName>
        <fullName evidence="8">alpha-1,2-Mannosidase</fullName>
        <ecNumber evidence="8">3.2.1.-</ecNumber>
    </recommendedName>
</protein>
<dbReference type="Pfam" id="PF01532">
    <property type="entry name" value="Glyco_hydro_47"/>
    <property type="match status" value="1"/>
</dbReference>
<name>T1IZX8_STRMM</name>
<dbReference type="FunFam" id="1.50.10.10:FF:000015">
    <property type="entry name" value="alpha-1,2-Mannosidase"/>
    <property type="match status" value="1"/>
</dbReference>
<evidence type="ECO:0000256" key="8">
    <source>
        <dbReference type="RuleBase" id="RU361193"/>
    </source>
</evidence>
<dbReference type="GO" id="GO:0016020">
    <property type="term" value="C:membrane"/>
    <property type="evidence" value="ECO:0007669"/>
    <property type="project" value="InterPro"/>
</dbReference>
<comment type="function">
    <text evidence="5">Involved in the endoplasmic reticulum-associated degradation (ERAD) pathway that targets misfolded glycoproteins for degradation in an N-glycan-dependent manner. May initiate ERAD by promoting the first mannose trimming step of ERAD substrates, from Man9GlcNAc2 to Man8GlcNAc2. Seems to recognize and bind to exposed hydrophobic regions in target proteins.</text>
</comment>
<dbReference type="PhylomeDB" id="T1IZX8"/>
<evidence type="ECO:0000256" key="2">
    <source>
        <dbReference type="ARBA" id="ARBA00007658"/>
    </source>
</evidence>
<dbReference type="AlphaFoldDB" id="T1IZX8"/>
<dbReference type="HOGENOM" id="CLU_003818_5_4_1"/>
<evidence type="ECO:0000313" key="12">
    <source>
        <dbReference type="EnsemblMetazoa" id="SMAR006817-PA"/>
    </source>
</evidence>
<accession>T1IZX8</accession>
<feature type="active site" description="Proton donor" evidence="6">
    <location>
        <position position="348"/>
    </location>
</feature>
<keyword evidence="7" id="KW-0479">Metal-binding</keyword>
<reference evidence="13" key="1">
    <citation type="submission" date="2011-05" db="EMBL/GenBank/DDBJ databases">
        <authorList>
            <person name="Richards S.R."/>
            <person name="Qu J."/>
            <person name="Jiang H."/>
            <person name="Jhangiani S.N."/>
            <person name="Agravi P."/>
            <person name="Goodspeed R."/>
            <person name="Gross S."/>
            <person name="Mandapat C."/>
            <person name="Jackson L."/>
            <person name="Mathew T."/>
            <person name="Pu L."/>
            <person name="Thornton R."/>
            <person name="Saada N."/>
            <person name="Wilczek-Boney K.B."/>
            <person name="Lee S."/>
            <person name="Kovar C."/>
            <person name="Wu Y."/>
            <person name="Scherer S.E."/>
            <person name="Worley K.C."/>
            <person name="Muzny D.M."/>
            <person name="Gibbs R."/>
        </authorList>
    </citation>
    <scope>NUCLEOTIDE SEQUENCE</scope>
    <source>
        <strain evidence="13">Brora</strain>
    </source>
</reference>
<dbReference type="Gene3D" id="1.50.10.10">
    <property type="match status" value="1"/>
</dbReference>
<evidence type="ECO:0000256" key="9">
    <source>
        <dbReference type="SAM" id="Coils"/>
    </source>
</evidence>
<feature type="active site" evidence="6">
    <location>
        <position position="369"/>
    </location>
</feature>
<feature type="active site" description="Proton donor" evidence="6">
    <location>
        <position position="114"/>
    </location>
</feature>
<dbReference type="eggNOG" id="KOG2429">
    <property type="taxonomic scope" value="Eukaryota"/>
</dbReference>